<keyword evidence="9 11" id="KW-0472">Membrane</keyword>
<keyword evidence="13" id="KW-1185">Reference proteome</keyword>
<protein>
    <submittedName>
        <fullName evidence="12">Uncharacterized protein</fullName>
    </submittedName>
</protein>
<gene>
    <name evidence="12" type="ORF">BCR36DRAFT_124950</name>
</gene>
<comment type="subcellular location">
    <subcellularLocation>
        <location evidence="1">Endoplasmic reticulum membrane</location>
        <topology evidence="1">Multi-pass membrane protein</topology>
    </subcellularLocation>
</comment>
<feature type="transmembrane region" description="Helical" evidence="11">
    <location>
        <begin position="523"/>
        <end position="544"/>
    </location>
</feature>
<feature type="transmembrane region" description="Helical" evidence="11">
    <location>
        <begin position="876"/>
        <end position="897"/>
    </location>
</feature>
<dbReference type="SUPFAM" id="SSF53649">
    <property type="entry name" value="Alkaline phosphatase-like"/>
    <property type="match status" value="1"/>
</dbReference>
<comment type="pathway">
    <text evidence="2">Glycolipid biosynthesis; glycosylphosphatidylinositol-anchor biosynthesis.</text>
</comment>
<evidence type="ECO:0000256" key="6">
    <source>
        <dbReference type="ARBA" id="ARBA00022692"/>
    </source>
</evidence>
<feature type="transmembrane region" description="Helical" evidence="11">
    <location>
        <begin position="565"/>
        <end position="584"/>
    </location>
</feature>
<keyword evidence="6 11" id="KW-0812">Transmembrane</keyword>
<dbReference type="PANTHER" id="PTHR23071:SF1">
    <property type="entry name" value="GPI ETHANOLAMINE PHOSPHATE TRANSFERASE 3"/>
    <property type="match status" value="1"/>
</dbReference>
<comment type="caution">
    <text evidence="12">The sequence shown here is derived from an EMBL/GenBank/DDBJ whole genome shotgun (WGS) entry which is preliminary data.</text>
</comment>
<feature type="transmembrane region" description="Helical" evidence="11">
    <location>
        <begin position="850"/>
        <end position="870"/>
    </location>
</feature>
<accession>A0A1Y1V0Z0</accession>
<dbReference type="Proteomes" id="UP000193719">
    <property type="component" value="Unassembled WGS sequence"/>
</dbReference>
<dbReference type="InterPro" id="IPR002591">
    <property type="entry name" value="Phosphodiest/P_Trfase"/>
</dbReference>
<feature type="transmembrane region" description="Helical" evidence="11">
    <location>
        <begin position="604"/>
        <end position="622"/>
    </location>
</feature>
<feature type="transmembrane region" description="Helical" evidence="11">
    <location>
        <begin position="766"/>
        <end position="784"/>
    </location>
</feature>
<evidence type="ECO:0000313" key="13">
    <source>
        <dbReference type="Proteomes" id="UP000193719"/>
    </source>
</evidence>
<dbReference type="GO" id="GO:0051377">
    <property type="term" value="F:mannose-ethanolamine phosphotransferase activity"/>
    <property type="evidence" value="ECO:0007669"/>
    <property type="project" value="InterPro"/>
</dbReference>
<dbReference type="Gene3D" id="3.40.720.10">
    <property type="entry name" value="Alkaline Phosphatase, subunit A"/>
    <property type="match status" value="1"/>
</dbReference>
<feature type="transmembrane region" description="Helical" evidence="11">
    <location>
        <begin position="699"/>
        <end position="717"/>
    </location>
</feature>
<feature type="transmembrane region" description="Helical" evidence="11">
    <location>
        <begin position="1040"/>
        <end position="1061"/>
    </location>
</feature>
<dbReference type="EMBL" id="MCFH01000044">
    <property type="protein sequence ID" value="ORX44678.1"/>
    <property type="molecule type" value="Genomic_DNA"/>
</dbReference>
<dbReference type="CDD" id="cd16023">
    <property type="entry name" value="GPI_EPT_3"/>
    <property type="match status" value="1"/>
</dbReference>
<feature type="transmembrane region" description="Helical" evidence="11">
    <location>
        <begin position="670"/>
        <end position="687"/>
    </location>
</feature>
<dbReference type="PANTHER" id="PTHR23071">
    <property type="entry name" value="PHOSPHATIDYLINOSITOL GLYCAN"/>
    <property type="match status" value="1"/>
</dbReference>
<name>A0A1Y1V0Z0_9FUNG</name>
<feature type="transmembrane region" description="Helical" evidence="11">
    <location>
        <begin position="737"/>
        <end position="754"/>
    </location>
</feature>
<feature type="transmembrane region" description="Helical" evidence="11">
    <location>
        <begin position="49"/>
        <end position="73"/>
    </location>
</feature>
<evidence type="ECO:0000256" key="5">
    <source>
        <dbReference type="ARBA" id="ARBA00022679"/>
    </source>
</evidence>
<evidence type="ECO:0000256" key="3">
    <source>
        <dbReference type="ARBA" id="ARBA00008695"/>
    </source>
</evidence>
<evidence type="ECO:0000256" key="10">
    <source>
        <dbReference type="ARBA" id="ARBA00023180"/>
    </source>
</evidence>
<feature type="transmembrane region" description="Helical" evidence="11">
    <location>
        <begin position="1081"/>
        <end position="1100"/>
    </location>
</feature>
<keyword evidence="4" id="KW-0337">GPI-anchor biosynthesis</keyword>
<evidence type="ECO:0000256" key="8">
    <source>
        <dbReference type="ARBA" id="ARBA00022989"/>
    </source>
</evidence>
<keyword evidence="8 11" id="KW-1133">Transmembrane helix</keyword>
<reference evidence="12 13" key="2">
    <citation type="submission" date="2016-08" db="EMBL/GenBank/DDBJ databases">
        <title>Pervasive Adenine N6-methylation of Active Genes in Fungi.</title>
        <authorList>
            <consortium name="DOE Joint Genome Institute"/>
            <person name="Mondo S.J."/>
            <person name="Dannebaum R.O."/>
            <person name="Kuo R.C."/>
            <person name="Labutti K."/>
            <person name="Haridas S."/>
            <person name="Kuo A."/>
            <person name="Salamov A."/>
            <person name="Ahrendt S.R."/>
            <person name="Lipzen A."/>
            <person name="Sullivan W."/>
            <person name="Andreopoulos W.B."/>
            <person name="Clum A."/>
            <person name="Lindquist E."/>
            <person name="Daum C."/>
            <person name="Ramamoorthy G.K."/>
            <person name="Gryganskyi A."/>
            <person name="Culley D."/>
            <person name="Magnuson J.K."/>
            <person name="James T.Y."/>
            <person name="O'Malley M.A."/>
            <person name="Stajich J.E."/>
            <person name="Spatafora J.W."/>
            <person name="Visel A."/>
            <person name="Grigoriev I.V."/>
        </authorList>
    </citation>
    <scope>NUCLEOTIDE SEQUENCE [LARGE SCALE GENOMIC DNA]</scope>
    <source>
        <strain evidence="13">finn</strain>
    </source>
</reference>
<dbReference type="InterPro" id="IPR039524">
    <property type="entry name" value="PIGO/GPI13"/>
</dbReference>
<sequence length="1162" mass="134724">MGKKSKYQNLENEDDNNKTIKANYHFPQMVKMVFPEYGQTINRKKYKNIIWFQLLILIVMFSGVLIFSQGFLLTRRALENDNKCNLIKQGNLWNQKFNNITNSIQIEYNQSNVEETCWYPRRYKKAVILIIDALRFDFMNWEDDPKKIDPYYSNKLTVIHKLLTKQPNNSLQFLFKSDPPTTTMQRLKGLHTGTLPTFIDAGKNFAAESITEDNLIKKIVDNGKKIKFMGDDTWMGLFGDYLDEKSIPCDSLNVWDLYSVDNKIKENLFPSLRQKEKDWDVLVAHFLGVDHCGHRYNPSNEHMDSKLNEMNSVIENVIEEIDDDTLLVIFGDHGMSTEGDHGGESLDELNAGLFLYNKKGFFDENYNKKYFEEFLKELKPIEIETENEAFRTIPQIDYASTLALLLGLPIPFQNIGTIIPELFWYPSPYGNNEKIEANILQNIMEALRINTFQIQNFVDTYYESNKKTRDLYNERYEILEKRLNMFIENHKEGKFDDDIEELKSIILEYISYNRQTLHSFRQVWATFNVPLFTFGFIILILAIICEIIYISSEHNVVEFNLTHHFWFPVGCGSIFTLLIDYGIFDKVVKSLFNVVITFEPYQMILGGFSFGACVGYIISYIIKSNGRKSIINHLKSVIYDNTFELFPLILIFGHGFLMNSDSYIIYEDSITQYVLQSFGIYLIYRAFLQQLPQVRNKMITYSVIFMVLIRISSYYDLCRVEKTGKCKTTFKTSIPNYFLFFVSLAFFPYILKKIMKENFHNASKYIIKYLIPCGLILAAIYWGIDTLEELNGISKNLEFLINMKFNVARYGYTIIPILSLGVWAFFPITFDSKVEPSKNMSKNILNFYGIKNHLGSSYLLFLAIIIMSIIQVSKPISSLNIVLCFCSFMCVMEIFALEKECQELMNSAETLWNSKPREEKKILLEKSSEELLNEVSKKGGSSNPNSNAVIENADPNKYIYTFKTKNGSYMRISHKEMLDISYKNISSSFNVPLSYVTLTSFLTLHIFFRTSHQATLQSIDWSLAFIGQKELNFVKAGFNLILNILSGPIIGCFFVPLLVFWKQETTNNNEKPMVKSISKAFIKYSLAYSVSQVFSIISAGNHKRHLMLWSVFAPRYMIGGITLCFIPLLCLVATFIIIIMVRGVNKHLKKIEEVNNKLSINK</sequence>
<dbReference type="STRING" id="1754191.A0A1Y1V0Z0"/>
<keyword evidence="7" id="KW-0256">Endoplasmic reticulum</keyword>
<dbReference type="InterPro" id="IPR017850">
    <property type="entry name" value="Alkaline_phosphatase_core_sf"/>
</dbReference>
<dbReference type="UniPathway" id="UPA00196"/>
<dbReference type="AlphaFoldDB" id="A0A1Y1V0Z0"/>
<evidence type="ECO:0000256" key="9">
    <source>
        <dbReference type="ARBA" id="ARBA00023136"/>
    </source>
</evidence>
<dbReference type="OrthoDB" id="272139at2759"/>
<dbReference type="GO" id="GO:0006506">
    <property type="term" value="P:GPI anchor biosynthetic process"/>
    <property type="evidence" value="ECO:0007669"/>
    <property type="project" value="UniProtKB-UniPathway"/>
</dbReference>
<feature type="transmembrane region" description="Helical" evidence="11">
    <location>
        <begin position="810"/>
        <end position="830"/>
    </location>
</feature>
<evidence type="ECO:0000313" key="12">
    <source>
        <dbReference type="EMBL" id="ORX44678.1"/>
    </source>
</evidence>
<dbReference type="InterPro" id="IPR037675">
    <property type="entry name" value="PIG-O_N"/>
</dbReference>
<proteinExistence type="inferred from homology"/>
<keyword evidence="5" id="KW-0808">Transferase</keyword>
<evidence type="ECO:0000256" key="2">
    <source>
        <dbReference type="ARBA" id="ARBA00004687"/>
    </source>
</evidence>
<feature type="transmembrane region" description="Helical" evidence="11">
    <location>
        <begin position="642"/>
        <end position="658"/>
    </location>
</feature>
<evidence type="ECO:0000256" key="4">
    <source>
        <dbReference type="ARBA" id="ARBA00022502"/>
    </source>
</evidence>
<feature type="transmembrane region" description="Helical" evidence="11">
    <location>
        <begin position="1120"/>
        <end position="1141"/>
    </location>
</feature>
<dbReference type="GO" id="GO:0005789">
    <property type="term" value="C:endoplasmic reticulum membrane"/>
    <property type="evidence" value="ECO:0007669"/>
    <property type="project" value="UniProtKB-SubCell"/>
</dbReference>
<organism evidence="12 13">
    <name type="scientific">Piromyces finnis</name>
    <dbReference type="NCBI Taxonomy" id="1754191"/>
    <lineage>
        <taxon>Eukaryota</taxon>
        <taxon>Fungi</taxon>
        <taxon>Fungi incertae sedis</taxon>
        <taxon>Chytridiomycota</taxon>
        <taxon>Chytridiomycota incertae sedis</taxon>
        <taxon>Neocallimastigomycetes</taxon>
        <taxon>Neocallimastigales</taxon>
        <taxon>Neocallimastigaceae</taxon>
        <taxon>Piromyces</taxon>
    </lineage>
</organism>
<feature type="transmembrane region" description="Helical" evidence="11">
    <location>
        <begin position="989"/>
        <end position="1008"/>
    </location>
</feature>
<reference evidence="12 13" key="1">
    <citation type="submission" date="2016-08" db="EMBL/GenBank/DDBJ databases">
        <title>Genomes of anaerobic fungi encode conserved fungal cellulosomes for biomass hydrolysis.</title>
        <authorList>
            <consortium name="DOE Joint Genome Institute"/>
            <person name="Haitjema C.H."/>
            <person name="Gilmore S.P."/>
            <person name="Henske J.K."/>
            <person name="Solomon K.V."/>
            <person name="De Groot R."/>
            <person name="Kuo A."/>
            <person name="Mondo S.J."/>
            <person name="Salamov A.A."/>
            <person name="Labutti K."/>
            <person name="Zhao Z."/>
            <person name="Chiniquy J."/>
            <person name="Barry K."/>
            <person name="Brewer H.M."/>
            <person name="Purvine S.O."/>
            <person name="Wright A.T."/>
            <person name="Boxma B."/>
            <person name="Van Alen T."/>
            <person name="Hackstein J.H."/>
            <person name="Baker S.E."/>
            <person name="Grigoriev I.V."/>
            <person name="O'Malley M.A."/>
        </authorList>
    </citation>
    <scope>NUCLEOTIDE SEQUENCE [LARGE SCALE GENOMIC DNA]</scope>
    <source>
        <strain evidence="13">finn</strain>
    </source>
</reference>
<keyword evidence="10" id="KW-0325">Glycoprotein</keyword>
<dbReference type="Pfam" id="PF01663">
    <property type="entry name" value="Phosphodiest"/>
    <property type="match status" value="1"/>
</dbReference>
<evidence type="ECO:0000256" key="11">
    <source>
        <dbReference type="SAM" id="Phobius"/>
    </source>
</evidence>
<evidence type="ECO:0000256" key="7">
    <source>
        <dbReference type="ARBA" id="ARBA00022824"/>
    </source>
</evidence>
<evidence type="ECO:0000256" key="1">
    <source>
        <dbReference type="ARBA" id="ARBA00004477"/>
    </source>
</evidence>
<comment type="similarity">
    <text evidence="3">Belongs to the PIGG/PIGN/PIGO family. PIGO subfamily.</text>
</comment>